<comment type="caution">
    <text evidence="2">The sequence shown here is derived from an EMBL/GenBank/DDBJ whole genome shotgun (WGS) entry which is preliminary data.</text>
</comment>
<dbReference type="Pfam" id="PF19271">
    <property type="entry name" value="Nis1"/>
    <property type="match status" value="1"/>
</dbReference>
<reference evidence="2 3" key="1">
    <citation type="journal article" date="2011" name="Genome Biol.">
        <title>Comparative genome sequence analysis underscores mycoparasitism as the ancestral life style of Trichoderma.</title>
        <authorList>
            <person name="Kubicek C.P."/>
            <person name="Herrera-Estrella A."/>
            <person name="Seidl-Seiboth V."/>
            <person name="Martinez D.A."/>
            <person name="Druzhinina I.S."/>
            <person name="Thon M."/>
            <person name="Zeilinger S."/>
            <person name="Casas-Flores S."/>
            <person name="Horwitz B.A."/>
            <person name="Mukherjee P.K."/>
            <person name="Mukherjee M."/>
            <person name="Kredics L."/>
            <person name="Alcaraz L.D."/>
            <person name="Aerts A."/>
            <person name="Antal Z."/>
            <person name="Atanasova L."/>
            <person name="Cervantes-Badillo M.G."/>
            <person name="Challacombe J."/>
            <person name="Chertkov O."/>
            <person name="McCluskey K."/>
            <person name="Coulpier F."/>
            <person name="Deshpande N."/>
            <person name="von Doehren H."/>
            <person name="Ebbole D.J."/>
            <person name="Esquivel-Naranjo E.U."/>
            <person name="Fekete E."/>
            <person name="Flipphi M."/>
            <person name="Glaser F."/>
            <person name="Gomez-Rodriguez E.Y."/>
            <person name="Gruber S."/>
            <person name="Han C."/>
            <person name="Henrissat B."/>
            <person name="Hermosa R."/>
            <person name="Hernandez-Onate M."/>
            <person name="Karaffa L."/>
            <person name="Kosti I."/>
            <person name="Le Crom S."/>
            <person name="Lindquist E."/>
            <person name="Lucas S."/>
            <person name="Luebeck M."/>
            <person name="Luebeck P.S."/>
            <person name="Margeot A."/>
            <person name="Metz B."/>
            <person name="Misra M."/>
            <person name="Nevalainen H."/>
            <person name="Omann M."/>
            <person name="Packer N."/>
            <person name="Perrone G."/>
            <person name="Uresti-Rivera E.E."/>
            <person name="Salamov A."/>
            <person name="Schmoll M."/>
            <person name="Seiboth B."/>
            <person name="Shapiro H."/>
            <person name="Sukno S."/>
            <person name="Tamayo-Ramos J.A."/>
            <person name="Tisch D."/>
            <person name="Wiest A."/>
            <person name="Wilkinson H.H."/>
            <person name="Zhang M."/>
            <person name="Coutinho P.M."/>
            <person name="Kenerley C.M."/>
            <person name="Monte E."/>
            <person name="Baker S.E."/>
            <person name="Grigoriev I.V."/>
        </authorList>
    </citation>
    <scope>NUCLEOTIDE SEQUENCE [LARGE SCALE GENOMIC DNA]</scope>
    <source>
        <strain evidence="3">Gv29-8 / FGSC 10586</strain>
    </source>
</reference>
<keyword evidence="1" id="KW-0732">Signal</keyword>
<keyword evidence="3" id="KW-1185">Reference proteome</keyword>
<proteinExistence type="predicted"/>
<evidence type="ECO:0000313" key="2">
    <source>
        <dbReference type="EMBL" id="EHK18000.1"/>
    </source>
</evidence>
<evidence type="ECO:0000256" key="1">
    <source>
        <dbReference type="SAM" id="SignalP"/>
    </source>
</evidence>
<dbReference type="HOGENOM" id="CLU_1713531_0_0_1"/>
<dbReference type="InterPro" id="IPR045469">
    <property type="entry name" value="Nis1"/>
</dbReference>
<dbReference type="VEuPathDB" id="FungiDB:TRIVIDRAFT_111593"/>
<dbReference type="RefSeq" id="XP_013952200.1">
    <property type="nucleotide sequence ID" value="XM_014096725.1"/>
</dbReference>
<name>G9N5F5_HYPVG</name>
<gene>
    <name evidence="2" type="ORF">TRIVIDRAFT_111593</name>
</gene>
<dbReference type="EMBL" id="ABDF02000087">
    <property type="protein sequence ID" value="EHK18000.1"/>
    <property type="molecule type" value="Genomic_DNA"/>
</dbReference>
<sequence>MRASSVFSFLCGAATLAQGLILTISVPETIKAGEPFNATIFNNIEQGTGPQLTMAIGFDFYDPASQPVGYSQLGHFVGALDITNIRPAVFNLTLPPLPSPMVEGYNNGTLRIGILSTFGVTTYMEVVSWSANVTLGAATSTTLVPAEIVGVLQ</sequence>
<feature type="signal peptide" evidence="1">
    <location>
        <begin position="1"/>
        <end position="19"/>
    </location>
</feature>
<dbReference type="Proteomes" id="UP000007115">
    <property type="component" value="Unassembled WGS sequence"/>
</dbReference>
<dbReference type="AlphaFoldDB" id="G9N5F5"/>
<dbReference type="GeneID" id="25786821"/>
<accession>G9N5F5</accession>
<evidence type="ECO:0000313" key="3">
    <source>
        <dbReference type="Proteomes" id="UP000007115"/>
    </source>
</evidence>
<feature type="chain" id="PRO_5003523990" evidence="1">
    <location>
        <begin position="20"/>
        <end position="153"/>
    </location>
</feature>
<protein>
    <submittedName>
        <fullName evidence="2">Uncharacterized protein</fullName>
    </submittedName>
</protein>
<organism evidence="2 3">
    <name type="scientific">Hypocrea virens (strain Gv29-8 / FGSC 10586)</name>
    <name type="common">Gliocladium virens</name>
    <name type="synonym">Trichoderma virens</name>
    <dbReference type="NCBI Taxonomy" id="413071"/>
    <lineage>
        <taxon>Eukaryota</taxon>
        <taxon>Fungi</taxon>
        <taxon>Dikarya</taxon>
        <taxon>Ascomycota</taxon>
        <taxon>Pezizomycotina</taxon>
        <taxon>Sordariomycetes</taxon>
        <taxon>Hypocreomycetidae</taxon>
        <taxon>Hypocreales</taxon>
        <taxon>Hypocreaceae</taxon>
        <taxon>Trichoderma</taxon>
    </lineage>
</organism>
<dbReference type="InParanoid" id="G9N5F5"/>